<dbReference type="SUPFAM" id="SSF52540">
    <property type="entry name" value="P-loop containing nucleoside triphosphate hydrolases"/>
    <property type="match status" value="1"/>
</dbReference>
<keyword evidence="8" id="KW-1185">Reference proteome</keyword>
<dbReference type="RefSeq" id="WP_151534869.1">
    <property type="nucleotide sequence ID" value="NZ_WBOS01000004.1"/>
</dbReference>
<dbReference type="Proteomes" id="UP000481030">
    <property type="component" value="Unassembled WGS sequence"/>
</dbReference>
<dbReference type="SMART" id="SM00382">
    <property type="entry name" value="AAA"/>
    <property type="match status" value="1"/>
</dbReference>
<evidence type="ECO:0000256" key="1">
    <source>
        <dbReference type="ARBA" id="ARBA00005417"/>
    </source>
</evidence>
<dbReference type="OrthoDB" id="9776369at2"/>
<evidence type="ECO:0000259" key="6">
    <source>
        <dbReference type="PROSITE" id="PS50893"/>
    </source>
</evidence>
<dbReference type="PROSITE" id="PS50893">
    <property type="entry name" value="ABC_TRANSPORTER_2"/>
    <property type="match status" value="1"/>
</dbReference>
<dbReference type="PROSITE" id="PS00211">
    <property type="entry name" value="ABC_TRANSPORTER_1"/>
    <property type="match status" value="1"/>
</dbReference>
<comment type="caution">
    <text evidence="7">The sequence shown here is derived from an EMBL/GenBank/DDBJ whole genome shotgun (WGS) entry which is preliminary data.</text>
</comment>
<dbReference type="InterPro" id="IPR003593">
    <property type="entry name" value="AAA+_ATPase"/>
</dbReference>
<evidence type="ECO:0000313" key="7">
    <source>
        <dbReference type="EMBL" id="KAB2336067.1"/>
    </source>
</evidence>
<dbReference type="PANTHER" id="PTHR43820">
    <property type="entry name" value="HIGH-AFFINITY BRANCHED-CHAIN AMINO ACID TRANSPORT ATP-BINDING PROTEIN LIVF"/>
    <property type="match status" value="1"/>
</dbReference>
<evidence type="ECO:0000256" key="4">
    <source>
        <dbReference type="ARBA" id="ARBA00022840"/>
    </source>
</evidence>
<dbReference type="PANTHER" id="PTHR43820:SF3">
    <property type="entry name" value="BRANCHED-CHAIN AMINO ACID TRANSPORT SYSTEM,ATP-BINDING PROTEIN"/>
    <property type="match status" value="1"/>
</dbReference>
<dbReference type="AlphaFoldDB" id="A0A6L3V9M5"/>
<evidence type="ECO:0000256" key="3">
    <source>
        <dbReference type="ARBA" id="ARBA00022741"/>
    </source>
</evidence>
<evidence type="ECO:0000313" key="8">
    <source>
        <dbReference type="Proteomes" id="UP000481030"/>
    </source>
</evidence>
<comment type="similarity">
    <text evidence="1">Belongs to the ABC transporter superfamily.</text>
</comment>
<reference evidence="7 8" key="1">
    <citation type="journal article" date="2016" name="Antonie Van Leeuwenhoek">
        <title>Bacillus depressus sp. nov., isolated from soil of a sunflower field.</title>
        <authorList>
            <person name="Wei X."/>
            <person name="Xin D."/>
            <person name="Xin Y."/>
            <person name="Zhang H."/>
            <person name="Wang T."/>
            <person name="Zhang J."/>
        </authorList>
    </citation>
    <scope>NUCLEOTIDE SEQUENCE [LARGE SCALE GENOMIC DNA]</scope>
    <source>
        <strain evidence="7 8">BZ1</strain>
    </source>
</reference>
<name>A0A6L3V9M5_9BACI</name>
<dbReference type="CDD" id="cd03224">
    <property type="entry name" value="ABC_TM1139_LivF_branched"/>
    <property type="match status" value="1"/>
</dbReference>
<dbReference type="GO" id="GO:0015807">
    <property type="term" value="P:L-amino acid transport"/>
    <property type="evidence" value="ECO:0007669"/>
    <property type="project" value="TreeGrafter"/>
</dbReference>
<evidence type="ECO:0000256" key="2">
    <source>
        <dbReference type="ARBA" id="ARBA00022448"/>
    </source>
</evidence>
<dbReference type="GO" id="GO:0015658">
    <property type="term" value="F:branched-chain amino acid transmembrane transporter activity"/>
    <property type="evidence" value="ECO:0007669"/>
    <property type="project" value="InterPro"/>
</dbReference>
<dbReference type="InterPro" id="IPR017871">
    <property type="entry name" value="ABC_transporter-like_CS"/>
</dbReference>
<keyword evidence="2" id="KW-0813">Transport</keyword>
<accession>A0A6L3V9M5</accession>
<keyword evidence="3" id="KW-0547">Nucleotide-binding</keyword>
<dbReference type="InterPro" id="IPR003439">
    <property type="entry name" value="ABC_transporter-like_ATP-bd"/>
</dbReference>
<organism evidence="7 8">
    <name type="scientific">Cytobacillus depressus</name>
    <dbReference type="NCBI Taxonomy" id="1602942"/>
    <lineage>
        <taxon>Bacteria</taxon>
        <taxon>Bacillati</taxon>
        <taxon>Bacillota</taxon>
        <taxon>Bacilli</taxon>
        <taxon>Bacillales</taxon>
        <taxon>Bacillaceae</taxon>
        <taxon>Cytobacillus</taxon>
    </lineage>
</organism>
<dbReference type="InterPro" id="IPR030660">
    <property type="entry name" value="ABC_branched_ATPase_LivF/BraG"/>
</dbReference>
<dbReference type="PIRSF" id="PIRSF039137">
    <property type="entry name" value="ABC_branched_ATPase"/>
    <property type="match status" value="1"/>
</dbReference>
<protein>
    <submittedName>
        <fullName evidence="7">ABC transporter ATP-binding protein</fullName>
    </submittedName>
</protein>
<evidence type="ECO:0000256" key="5">
    <source>
        <dbReference type="ARBA" id="ARBA00022970"/>
    </source>
</evidence>
<dbReference type="Pfam" id="PF00005">
    <property type="entry name" value="ABC_tran"/>
    <property type="match status" value="1"/>
</dbReference>
<dbReference type="InterPro" id="IPR027417">
    <property type="entry name" value="P-loop_NTPase"/>
</dbReference>
<proteinExistence type="inferred from homology"/>
<gene>
    <name evidence="7" type="ORF">F7731_11160</name>
</gene>
<dbReference type="GO" id="GO:0005524">
    <property type="term" value="F:ATP binding"/>
    <property type="evidence" value="ECO:0007669"/>
    <property type="project" value="UniProtKB-KW"/>
</dbReference>
<sequence>MLTIKNLNVFYNQIHAVKDLNLELNKGEIVTLMGSNGAGKSSSLNAISGLIKFSGSILFNGDEINKLSPDQIVKKGIVMVPEGRRIFPKLTVLENLLLGAYTRNVTNNIKAKELEEIFELFPRLEERKRQLGGTMSGGEQQMLAIGRALMGKPKVLMLDEPSMGLAPIVVKDIYETIKKIKGQGLTILLVEQNAKKALSVADRAYVIENGQIKYHDEARNLLEQDVIQKAYLGG</sequence>
<keyword evidence="5" id="KW-0029">Amino-acid transport</keyword>
<dbReference type="GO" id="GO:0016887">
    <property type="term" value="F:ATP hydrolysis activity"/>
    <property type="evidence" value="ECO:0007669"/>
    <property type="project" value="InterPro"/>
</dbReference>
<keyword evidence="4 7" id="KW-0067">ATP-binding</keyword>
<dbReference type="Gene3D" id="3.40.50.300">
    <property type="entry name" value="P-loop containing nucleotide triphosphate hydrolases"/>
    <property type="match status" value="1"/>
</dbReference>
<dbReference type="InterPro" id="IPR052156">
    <property type="entry name" value="BCAA_Transport_ATP-bd_LivF"/>
</dbReference>
<dbReference type="EMBL" id="WBOS01000004">
    <property type="protein sequence ID" value="KAB2336067.1"/>
    <property type="molecule type" value="Genomic_DNA"/>
</dbReference>
<feature type="domain" description="ABC transporter" evidence="6">
    <location>
        <begin position="2"/>
        <end position="234"/>
    </location>
</feature>